<dbReference type="PANTHER" id="PTHR43227">
    <property type="entry name" value="BLL4140 PROTEIN"/>
    <property type="match status" value="1"/>
</dbReference>
<dbReference type="AlphaFoldDB" id="A0A329MW08"/>
<evidence type="ECO:0000259" key="8">
    <source>
        <dbReference type="PROSITE" id="PS50928"/>
    </source>
</evidence>
<keyword evidence="10" id="KW-1185">Reference proteome</keyword>
<dbReference type="InterPro" id="IPR035906">
    <property type="entry name" value="MetI-like_sf"/>
</dbReference>
<dbReference type="RefSeq" id="WP_113029145.1">
    <property type="nucleotide sequence ID" value="NZ_QMFB01000001.1"/>
</dbReference>
<feature type="transmembrane region" description="Helical" evidence="7">
    <location>
        <begin position="263"/>
        <end position="281"/>
    </location>
</feature>
<reference evidence="9 10" key="1">
    <citation type="journal article" date="2009" name="Int. J. Syst. Evol. Microbiol.">
        <title>Paenibacillus contaminans sp. nov., isolated from a contaminated laboratory plate.</title>
        <authorList>
            <person name="Chou J.H."/>
            <person name="Lee J.H."/>
            <person name="Lin M.C."/>
            <person name="Chang P.S."/>
            <person name="Arun A.B."/>
            <person name="Young C.C."/>
            <person name="Chen W.M."/>
        </authorList>
    </citation>
    <scope>NUCLEOTIDE SEQUENCE [LARGE SCALE GENOMIC DNA]</scope>
    <source>
        <strain evidence="9 10">CKOBP-6</strain>
    </source>
</reference>
<evidence type="ECO:0000256" key="2">
    <source>
        <dbReference type="ARBA" id="ARBA00022448"/>
    </source>
</evidence>
<comment type="similarity">
    <text evidence="7">Belongs to the binding-protein-dependent transport system permease family.</text>
</comment>
<evidence type="ECO:0000313" key="9">
    <source>
        <dbReference type="EMBL" id="RAV23036.1"/>
    </source>
</evidence>
<evidence type="ECO:0000256" key="7">
    <source>
        <dbReference type="RuleBase" id="RU363032"/>
    </source>
</evidence>
<dbReference type="SUPFAM" id="SSF161098">
    <property type="entry name" value="MetI-like"/>
    <property type="match status" value="1"/>
</dbReference>
<feature type="transmembrane region" description="Helical" evidence="7">
    <location>
        <begin position="83"/>
        <end position="101"/>
    </location>
</feature>
<feature type="transmembrane region" description="Helical" evidence="7">
    <location>
        <begin position="12"/>
        <end position="37"/>
    </location>
</feature>
<evidence type="ECO:0000256" key="5">
    <source>
        <dbReference type="ARBA" id="ARBA00022989"/>
    </source>
</evidence>
<keyword evidence="4 7" id="KW-0812">Transmembrane</keyword>
<keyword evidence="2 7" id="KW-0813">Transport</keyword>
<feature type="transmembrane region" description="Helical" evidence="7">
    <location>
        <begin position="113"/>
        <end position="131"/>
    </location>
</feature>
<proteinExistence type="inferred from homology"/>
<dbReference type="GO" id="GO:0055085">
    <property type="term" value="P:transmembrane transport"/>
    <property type="evidence" value="ECO:0007669"/>
    <property type="project" value="InterPro"/>
</dbReference>
<feature type="transmembrane region" description="Helical" evidence="7">
    <location>
        <begin position="166"/>
        <end position="189"/>
    </location>
</feature>
<protein>
    <recommendedName>
        <fullName evidence="8">ABC transmembrane type-1 domain-containing protein</fullName>
    </recommendedName>
</protein>
<evidence type="ECO:0000313" key="10">
    <source>
        <dbReference type="Proteomes" id="UP000250369"/>
    </source>
</evidence>
<evidence type="ECO:0000256" key="4">
    <source>
        <dbReference type="ARBA" id="ARBA00022692"/>
    </source>
</evidence>
<dbReference type="Proteomes" id="UP000250369">
    <property type="component" value="Unassembled WGS sequence"/>
</dbReference>
<accession>A0A329MW08</accession>
<dbReference type="Gene3D" id="1.10.3720.10">
    <property type="entry name" value="MetI-like"/>
    <property type="match status" value="1"/>
</dbReference>
<feature type="domain" description="ABC transmembrane type-1" evidence="8">
    <location>
        <begin position="76"/>
        <end position="277"/>
    </location>
</feature>
<dbReference type="InterPro" id="IPR050809">
    <property type="entry name" value="UgpAE/MalFG_permease"/>
</dbReference>
<keyword evidence="6 7" id="KW-0472">Membrane</keyword>
<name>A0A329MW08_9BACL</name>
<comment type="caution">
    <text evidence="9">The sequence shown here is derived from an EMBL/GenBank/DDBJ whole genome shotgun (WGS) entry which is preliminary data.</text>
</comment>
<keyword evidence="3" id="KW-1003">Cell membrane</keyword>
<gene>
    <name evidence="9" type="ORF">DQG23_02210</name>
</gene>
<feature type="transmembrane region" description="Helical" evidence="7">
    <location>
        <begin position="210"/>
        <end position="232"/>
    </location>
</feature>
<sequence>MRKFRLSMERRHILEAYVFILPFLVGIIAFFLFPMYISIKLSFGELVRMVGFQIEWSGLDNFKRAFLVDIEFLPKFLKVINQTLLKAPLIIIFSIFLAILVNKSIRFRGFFRTVFFIPFLLGTGGVMQQLLDLGVDKALISIADGGLIPRELLLYLGPTAVSGIDAFFGIIVAVLWSSGVQILLVLSGLQNIPASLYESAKMDGATGWEMFWKITLPMLSPVLVLVIIYTLVDSFTGMVNPILIYIKETAFINLDFEYAAAMGWIYFAFIILLVLLVMAVFSKKIQI</sequence>
<comment type="subcellular location">
    <subcellularLocation>
        <location evidence="1 7">Cell membrane</location>
        <topology evidence="1 7">Multi-pass membrane protein</topology>
    </subcellularLocation>
</comment>
<evidence type="ECO:0000256" key="6">
    <source>
        <dbReference type="ARBA" id="ARBA00023136"/>
    </source>
</evidence>
<keyword evidence="5 7" id="KW-1133">Transmembrane helix</keyword>
<dbReference type="InterPro" id="IPR000515">
    <property type="entry name" value="MetI-like"/>
</dbReference>
<dbReference type="PROSITE" id="PS50928">
    <property type="entry name" value="ABC_TM1"/>
    <property type="match status" value="1"/>
</dbReference>
<dbReference type="GO" id="GO:0005886">
    <property type="term" value="C:plasma membrane"/>
    <property type="evidence" value="ECO:0007669"/>
    <property type="project" value="UniProtKB-SubCell"/>
</dbReference>
<dbReference type="PANTHER" id="PTHR43227:SF3">
    <property type="entry name" value="BINDING-PROTEIN-DEPENDENT TRANSPORT SYSTEMS INNER MEMBRANE COMPONENT"/>
    <property type="match status" value="1"/>
</dbReference>
<dbReference type="Pfam" id="PF00528">
    <property type="entry name" value="BPD_transp_1"/>
    <property type="match status" value="1"/>
</dbReference>
<evidence type="ECO:0000256" key="1">
    <source>
        <dbReference type="ARBA" id="ARBA00004651"/>
    </source>
</evidence>
<dbReference type="EMBL" id="QMFB01000001">
    <property type="protein sequence ID" value="RAV23036.1"/>
    <property type="molecule type" value="Genomic_DNA"/>
</dbReference>
<dbReference type="OrthoDB" id="9788108at2"/>
<dbReference type="CDD" id="cd06261">
    <property type="entry name" value="TM_PBP2"/>
    <property type="match status" value="1"/>
</dbReference>
<evidence type="ECO:0000256" key="3">
    <source>
        <dbReference type="ARBA" id="ARBA00022475"/>
    </source>
</evidence>
<organism evidence="9 10">
    <name type="scientific">Paenibacillus contaminans</name>
    <dbReference type="NCBI Taxonomy" id="450362"/>
    <lineage>
        <taxon>Bacteria</taxon>
        <taxon>Bacillati</taxon>
        <taxon>Bacillota</taxon>
        <taxon>Bacilli</taxon>
        <taxon>Bacillales</taxon>
        <taxon>Paenibacillaceae</taxon>
        <taxon>Paenibacillus</taxon>
    </lineage>
</organism>